<gene>
    <name evidence="10" type="ORF">QE152_g19792</name>
</gene>
<dbReference type="InterPro" id="IPR043128">
    <property type="entry name" value="Rev_trsase/Diguanyl_cyclase"/>
</dbReference>
<dbReference type="InterPro" id="IPR043502">
    <property type="entry name" value="DNA/RNA_pol_sf"/>
</dbReference>
<protein>
    <recommendedName>
        <fullName evidence="1">RNA-directed DNA polymerase</fullName>
        <ecNumber evidence="1">2.7.7.49</ecNumber>
    </recommendedName>
</protein>
<keyword evidence="7" id="KW-0695">RNA-directed DNA polymerase</keyword>
<dbReference type="Pfam" id="PF00566">
    <property type="entry name" value="RabGAP-TBC"/>
    <property type="match status" value="1"/>
</dbReference>
<dbReference type="InterPro" id="IPR000477">
    <property type="entry name" value="RT_dom"/>
</dbReference>
<evidence type="ECO:0000313" key="11">
    <source>
        <dbReference type="Proteomes" id="UP001458880"/>
    </source>
</evidence>
<evidence type="ECO:0000256" key="4">
    <source>
        <dbReference type="ARBA" id="ARBA00022722"/>
    </source>
</evidence>
<dbReference type="Pfam" id="PF17917">
    <property type="entry name" value="RT_RNaseH"/>
    <property type="match status" value="1"/>
</dbReference>
<dbReference type="EC" id="2.7.7.49" evidence="1"/>
<keyword evidence="4" id="KW-0540">Nuclease</keyword>
<name>A0AAW1KRM0_POPJA</name>
<feature type="domain" description="Reverse transcriptase" evidence="9">
    <location>
        <begin position="187"/>
        <end position="368"/>
    </location>
</feature>
<dbReference type="PANTHER" id="PTHR37984">
    <property type="entry name" value="PROTEIN CBG26694"/>
    <property type="match status" value="1"/>
</dbReference>
<keyword evidence="11" id="KW-1185">Reference proteome</keyword>
<organism evidence="10 11">
    <name type="scientific">Popillia japonica</name>
    <name type="common">Japanese beetle</name>
    <dbReference type="NCBI Taxonomy" id="7064"/>
    <lineage>
        <taxon>Eukaryota</taxon>
        <taxon>Metazoa</taxon>
        <taxon>Ecdysozoa</taxon>
        <taxon>Arthropoda</taxon>
        <taxon>Hexapoda</taxon>
        <taxon>Insecta</taxon>
        <taxon>Pterygota</taxon>
        <taxon>Neoptera</taxon>
        <taxon>Endopterygota</taxon>
        <taxon>Coleoptera</taxon>
        <taxon>Polyphaga</taxon>
        <taxon>Scarabaeiformia</taxon>
        <taxon>Scarabaeidae</taxon>
        <taxon>Rutelinae</taxon>
        <taxon>Popillia</taxon>
    </lineage>
</organism>
<evidence type="ECO:0000256" key="1">
    <source>
        <dbReference type="ARBA" id="ARBA00012493"/>
    </source>
</evidence>
<dbReference type="PROSITE" id="PS50086">
    <property type="entry name" value="TBC_RABGAP"/>
    <property type="match status" value="1"/>
</dbReference>
<evidence type="ECO:0000313" key="10">
    <source>
        <dbReference type="EMBL" id="KAK9722218.1"/>
    </source>
</evidence>
<keyword evidence="3" id="KW-0548">Nucleotidyltransferase</keyword>
<dbReference type="PROSITE" id="PS50878">
    <property type="entry name" value="RT_POL"/>
    <property type="match status" value="1"/>
</dbReference>
<dbReference type="Gene3D" id="3.10.10.10">
    <property type="entry name" value="HIV Type 1 Reverse Transcriptase, subunit A, domain 1"/>
    <property type="match status" value="1"/>
</dbReference>
<proteinExistence type="predicted"/>
<dbReference type="SUPFAM" id="SSF56672">
    <property type="entry name" value="DNA/RNA polymerases"/>
    <property type="match status" value="1"/>
</dbReference>
<feature type="domain" description="Rab-GAP TBC" evidence="8">
    <location>
        <begin position="1"/>
        <end position="104"/>
    </location>
</feature>
<evidence type="ECO:0000259" key="9">
    <source>
        <dbReference type="PROSITE" id="PS50878"/>
    </source>
</evidence>
<dbReference type="Proteomes" id="UP001458880">
    <property type="component" value="Unassembled WGS sequence"/>
</dbReference>
<keyword evidence="5" id="KW-0255">Endonuclease</keyword>
<keyword evidence="6" id="KW-0378">Hydrolase</keyword>
<evidence type="ECO:0000256" key="2">
    <source>
        <dbReference type="ARBA" id="ARBA00022679"/>
    </source>
</evidence>
<evidence type="ECO:0000256" key="5">
    <source>
        <dbReference type="ARBA" id="ARBA00022759"/>
    </source>
</evidence>
<keyword evidence="2" id="KW-0808">Transferase</keyword>
<dbReference type="InterPro" id="IPR050951">
    <property type="entry name" value="Retrovirus_Pol_polyprotein"/>
</dbReference>
<sequence length="662" mass="77400">MSDLLAPVLCELRDEVAAFWCFVGLMQRAVFVATPTDRDMDRSLKYLRELVRIMVPKFHEHLQNHKDAAELLFCHRWILFHNHDIVSNNSSNVMDEGDNHIRELMLIDTTDFNVKPDLNINSDLDFVTKEQIYDLVDDYLTCPKPEHPEIDFECRLTVKPTQPIAFRPRRLSFEEKNKLQAILDDLIERQVIRESCSPFCSPIVLLKKKNGIDYRLCVDFRELNKVTEKDRYPLPLIDDQLDLLRNKNYFTCLDLKNGFHHIKMAEESVKYTSFITQLGQFEFLRMPFGICNGPSVFSRYINKIFKDLIKEKKITIYLDDILIATEDIPEHLEILKRVLRIMSQNLLELRQDKCSFMRRNTIYLGYLIDNQGIKPDPENVRAVREYPIPDTAQKVRRFLGLASYFRRFVPSFAVVAKPLSDLTRKASVFRFGEPELNAFNAIKEKLVKAPILSIYSPELETEVHCDACTKGYGAILLQKQKDNHFRPVSYYSRRTTDAEAKFHSYELEMLAIVNALNRFHVYLHGIKFKIVTDCNAVKLALNKKEINPKINRWALILQNYLSELEHREGNKMRHVDALSRVNSILILEENTFEQNLAVTQNLDPVIKELKIGLQISENKSFELRNGVVYKKVKDKILFYVREITENQVIQNCHDNLGHPIKR</sequence>
<dbReference type="InterPro" id="IPR041373">
    <property type="entry name" value="RT_RNaseH"/>
</dbReference>
<comment type="caution">
    <text evidence="10">The sequence shown here is derived from an EMBL/GenBank/DDBJ whole genome shotgun (WGS) entry which is preliminary data.</text>
</comment>
<dbReference type="InterPro" id="IPR000195">
    <property type="entry name" value="Rab-GAP-TBC_dom"/>
</dbReference>
<dbReference type="Gene3D" id="3.30.70.270">
    <property type="match status" value="2"/>
</dbReference>
<evidence type="ECO:0000256" key="7">
    <source>
        <dbReference type="ARBA" id="ARBA00022918"/>
    </source>
</evidence>
<reference evidence="10 11" key="1">
    <citation type="journal article" date="2024" name="BMC Genomics">
        <title>De novo assembly and annotation of Popillia japonica's genome with initial clues to its potential as an invasive pest.</title>
        <authorList>
            <person name="Cucini C."/>
            <person name="Boschi S."/>
            <person name="Funari R."/>
            <person name="Cardaioli E."/>
            <person name="Iannotti N."/>
            <person name="Marturano G."/>
            <person name="Paoli F."/>
            <person name="Bruttini M."/>
            <person name="Carapelli A."/>
            <person name="Frati F."/>
            <person name="Nardi F."/>
        </authorList>
    </citation>
    <scope>NUCLEOTIDE SEQUENCE [LARGE SCALE GENOMIC DNA]</scope>
    <source>
        <strain evidence="10">DMR45628</strain>
    </source>
</reference>
<dbReference type="GO" id="GO:0016787">
    <property type="term" value="F:hydrolase activity"/>
    <property type="evidence" value="ECO:0007669"/>
    <property type="project" value="UniProtKB-KW"/>
</dbReference>
<evidence type="ECO:0000256" key="6">
    <source>
        <dbReference type="ARBA" id="ARBA00022801"/>
    </source>
</evidence>
<dbReference type="Pfam" id="PF00078">
    <property type="entry name" value="RVT_1"/>
    <property type="match status" value="1"/>
</dbReference>
<dbReference type="GO" id="GO:0003964">
    <property type="term" value="F:RNA-directed DNA polymerase activity"/>
    <property type="evidence" value="ECO:0007669"/>
    <property type="project" value="UniProtKB-KW"/>
</dbReference>
<dbReference type="InterPro" id="IPR035969">
    <property type="entry name" value="Rab-GAP_TBC_sf"/>
</dbReference>
<dbReference type="GO" id="GO:0004519">
    <property type="term" value="F:endonuclease activity"/>
    <property type="evidence" value="ECO:0007669"/>
    <property type="project" value="UniProtKB-KW"/>
</dbReference>
<accession>A0AAW1KRM0</accession>
<evidence type="ECO:0000256" key="3">
    <source>
        <dbReference type="ARBA" id="ARBA00022695"/>
    </source>
</evidence>
<dbReference type="CDD" id="cd09274">
    <property type="entry name" value="RNase_HI_RT_Ty3"/>
    <property type="match status" value="1"/>
</dbReference>
<dbReference type="SUPFAM" id="SSF47923">
    <property type="entry name" value="Ypt/Rab-GAP domain of gyp1p"/>
    <property type="match status" value="1"/>
</dbReference>
<dbReference type="AlphaFoldDB" id="A0AAW1KRM0"/>
<dbReference type="EMBL" id="JASPKY010000190">
    <property type="protein sequence ID" value="KAK9722218.1"/>
    <property type="molecule type" value="Genomic_DNA"/>
</dbReference>
<dbReference type="PANTHER" id="PTHR37984:SF5">
    <property type="entry name" value="PROTEIN NYNRIN-LIKE"/>
    <property type="match status" value="1"/>
</dbReference>
<evidence type="ECO:0000259" key="8">
    <source>
        <dbReference type="PROSITE" id="PS50086"/>
    </source>
</evidence>
<dbReference type="CDD" id="cd01647">
    <property type="entry name" value="RT_LTR"/>
    <property type="match status" value="1"/>
</dbReference>
<dbReference type="FunFam" id="3.30.70.270:FF:000020">
    <property type="entry name" value="Transposon Tf2-6 polyprotein-like Protein"/>
    <property type="match status" value="1"/>
</dbReference>